<dbReference type="OrthoDB" id="9799840at2"/>
<evidence type="ECO:0000256" key="1">
    <source>
        <dbReference type="ARBA" id="ARBA00010552"/>
    </source>
</evidence>
<protein>
    <submittedName>
        <fullName evidence="2">Reactive intermediate/imine deaminase</fullName>
    </submittedName>
</protein>
<dbReference type="EMBL" id="CP025612">
    <property type="protein sequence ID" value="AUN32585.1"/>
    <property type="molecule type" value="Genomic_DNA"/>
</dbReference>
<dbReference type="PANTHER" id="PTHR11803">
    <property type="entry name" value="2-IMINOBUTANOATE/2-IMINOPROPANOATE DEAMINASE RIDA"/>
    <property type="match status" value="1"/>
</dbReference>
<reference evidence="2 3" key="1">
    <citation type="submission" date="2017-12" db="EMBL/GenBank/DDBJ databases">
        <title>Genomes of bacteria within cyanobacterial aggregates.</title>
        <authorList>
            <person name="Cai H."/>
        </authorList>
    </citation>
    <scope>NUCLEOTIDE SEQUENCE [LARGE SCALE GENOMIC DNA]</scope>
    <source>
        <strain evidence="2 3">TH16</strain>
    </source>
</reference>
<gene>
    <name evidence="2" type="ORF">C0V82_19825</name>
</gene>
<dbReference type="RefSeq" id="WP_102114118.1">
    <property type="nucleotide sequence ID" value="NZ_BMGN01000007.1"/>
</dbReference>
<dbReference type="SUPFAM" id="SSF55298">
    <property type="entry name" value="YjgF-like"/>
    <property type="match status" value="1"/>
</dbReference>
<dbReference type="FunFam" id="3.30.1330.40:FF:000001">
    <property type="entry name" value="L-PSP family endoribonuclease"/>
    <property type="match status" value="1"/>
</dbReference>
<dbReference type="InterPro" id="IPR006175">
    <property type="entry name" value="YjgF/YER057c/UK114"/>
</dbReference>
<dbReference type="Gene3D" id="3.30.1330.40">
    <property type="entry name" value="RutC-like"/>
    <property type="match status" value="1"/>
</dbReference>
<dbReference type="CDD" id="cd00448">
    <property type="entry name" value="YjgF_YER057c_UK114_family"/>
    <property type="match status" value="1"/>
</dbReference>
<keyword evidence="3" id="KW-1185">Reference proteome</keyword>
<proteinExistence type="inferred from homology"/>
<name>A0A2K9NJS7_9PROT</name>
<dbReference type="AlphaFoldDB" id="A0A2K9NJS7"/>
<dbReference type="InterPro" id="IPR035959">
    <property type="entry name" value="RutC-like_sf"/>
</dbReference>
<accession>A0A2K9NJS7</accession>
<evidence type="ECO:0000313" key="2">
    <source>
        <dbReference type="EMBL" id="AUN32585.1"/>
    </source>
</evidence>
<dbReference type="Proteomes" id="UP000234752">
    <property type="component" value="Chromosome eg_2"/>
</dbReference>
<sequence>MSGIETILTDTAPAPAGHYVQAVRAGDTLYISGQLPIRADRQPLPDASFETQARQAVTNMLEILKAAGGTPAQLARVTAYIVGVANWPEFNRVYAEMLPDARPARTVVPVPELHYGFLVEVDAVAYLPTITTA</sequence>
<comment type="similarity">
    <text evidence="1">Belongs to the RutC family.</text>
</comment>
<dbReference type="GO" id="GO:0005829">
    <property type="term" value="C:cytosol"/>
    <property type="evidence" value="ECO:0007669"/>
    <property type="project" value="TreeGrafter"/>
</dbReference>
<dbReference type="KEGG" id="ncb:C0V82_19825"/>
<dbReference type="PANTHER" id="PTHR11803:SF39">
    <property type="entry name" value="2-IMINOBUTANOATE_2-IMINOPROPANOATE DEAMINASE"/>
    <property type="match status" value="1"/>
</dbReference>
<organism evidence="2 3">
    <name type="scientific">Niveispirillum cyanobacteriorum</name>
    <dbReference type="NCBI Taxonomy" id="1612173"/>
    <lineage>
        <taxon>Bacteria</taxon>
        <taxon>Pseudomonadati</taxon>
        <taxon>Pseudomonadota</taxon>
        <taxon>Alphaproteobacteria</taxon>
        <taxon>Rhodospirillales</taxon>
        <taxon>Azospirillaceae</taxon>
        <taxon>Niveispirillum</taxon>
    </lineage>
</organism>
<dbReference type="Pfam" id="PF01042">
    <property type="entry name" value="Ribonuc_L-PSP"/>
    <property type="match status" value="1"/>
</dbReference>
<evidence type="ECO:0000313" key="3">
    <source>
        <dbReference type="Proteomes" id="UP000234752"/>
    </source>
</evidence>
<dbReference type="GO" id="GO:0019239">
    <property type="term" value="F:deaminase activity"/>
    <property type="evidence" value="ECO:0007669"/>
    <property type="project" value="TreeGrafter"/>
</dbReference>